<keyword evidence="6 8" id="KW-1133">Transmembrane helix</keyword>
<dbReference type="PANTHER" id="PTHR30450:SF1">
    <property type="entry name" value="D-METHIONINE TRANSPORT SYSTEM PERMEASE PROTEIN METI-RELATED"/>
    <property type="match status" value="1"/>
</dbReference>
<evidence type="ECO:0000313" key="11">
    <source>
        <dbReference type="Proteomes" id="UP000000814"/>
    </source>
</evidence>
<feature type="transmembrane region" description="Helical" evidence="8">
    <location>
        <begin position="148"/>
        <end position="170"/>
    </location>
</feature>
<dbReference type="STRING" id="272562.CA_C0985"/>
<dbReference type="InterPro" id="IPR000515">
    <property type="entry name" value="MetI-like"/>
</dbReference>
<evidence type="ECO:0000313" key="10">
    <source>
        <dbReference type="EMBL" id="AAK78961.1"/>
    </source>
</evidence>
<keyword evidence="5 8" id="KW-0812">Transmembrane</keyword>
<dbReference type="GO" id="GO:0005886">
    <property type="term" value="C:plasma membrane"/>
    <property type="evidence" value="ECO:0007669"/>
    <property type="project" value="UniProtKB-SubCell"/>
</dbReference>
<evidence type="ECO:0000256" key="3">
    <source>
        <dbReference type="ARBA" id="ARBA00022448"/>
    </source>
</evidence>
<accession>Q97KD4</accession>
<keyword evidence="4" id="KW-1003">Cell membrane</keyword>
<evidence type="ECO:0000256" key="4">
    <source>
        <dbReference type="ARBA" id="ARBA00022475"/>
    </source>
</evidence>
<dbReference type="HOGENOM" id="CLU_077375_0_1_9"/>
<dbReference type="FunFam" id="1.10.3720.10:FF:000002">
    <property type="entry name" value="D-methionine ABC transporter permease MetI"/>
    <property type="match status" value="1"/>
</dbReference>
<proteinExistence type="inferred from homology"/>
<organism evidence="10 11">
    <name type="scientific">Clostridium acetobutylicum (strain ATCC 824 / DSM 792 / JCM 1419 / IAM 19013 / LMG 5710 / NBRC 13948 / NRRL B-527 / VKM B-1787 / 2291 / W)</name>
    <dbReference type="NCBI Taxonomy" id="272562"/>
    <lineage>
        <taxon>Bacteria</taxon>
        <taxon>Bacillati</taxon>
        <taxon>Bacillota</taxon>
        <taxon>Clostridia</taxon>
        <taxon>Eubacteriales</taxon>
        <taxon>Clostridiaceae</taxon>
        <taxon>Clostridium</taxon>
    </lineage>
</organism>
<comment type="subcellular location">
    <subcellularLocation>
        <location evidence="1 8">Cell membrane</location>
        <topology evidence="1 8">Multi-pass membrane protein</topology>
    </subcellularLocation>
</comment>
<comment type="similarity">
    <text evidence="2">Belongs to the binding-protein-dependent transport system permease family. CysTW subfamily.</text>
</comment>
<dbReference type="eggNOG" id="COG2011">
    <property type="taxonomic scope" value="Bacteria"/>
</dbReference>
<name>Q97KD4_CLOAB</name>
<dbReference type="InterPro" id="IPR035906">
    <property type="entry name" value="MetI-like_sf"/>
</dbReference>
<dbReference type="PATRIC" id="fig|272562.8.peg.1194"/>
<keyword evidence="11" id="KW-1185">Reference proteome</keyword>
<evidence type="ECO:0000256" key="5">
    <source>
        <dbReference type="ARBA" id="ARBA00022692"/>
    </source>
</evidence>
<evidence type="ECO:0000256" key="6">
    <source>
        <dbReference type="ARBA" id="ARBA00022989"/>
    </source>
</evidence>
<dbReference type="OrthoDB" id="9793490at2"/>
<keyword evidence="7 8" id="KW-0472">Membrane</keyword>
<dbReference type="AlphaFoldDB" id="Q97KD4"/>
<keyword evidence="3 8" id="KW-0813">Transport</keyword>
<dbReference type="EMBL" id="AE001437">
    <property type="protein sequence ID" value="AAK78961.1"/>
    <property type="molecule type" value="Genomic_DNA"/>
</dbReference>
<dbReference type="InterPro" id="IPR051322">
    <property type="entry name" value="AA_ABC_Transporter_Permease"/>
</dbReference>
<protein>
    <submittedName>
        <fullName evidence="10">ABC transporter, permease component</fullName>
    </submittedName>
</protein>
<feature type="transmembrane region" description="Helical" evidence="8">
    <location>
        <begin position="190"/>
        <end position="213"/>
    </location>
</feature>
<feature type="transmembrane region" description="Helical" evidence="8">
    <location>
        <begin position="54"/>
        <end position="77"/>
    </location>
</feature>
<gene>
    <name evidence="10" type="ordered locus">CA_C0985</name>
</gene>
<evidence type="ECO:0000256" key="7">
    <source>
        <dbReference type="ARBA" id="ARBA00023136"/>
    </source>
</evidence>
<dbReference type="PIR" id="F97021">
    <property type="entry name" value="F97021"/>
</dbReference>
<reference evidence="10 11" key="1">
    <citation type="journal article" date="2001" name="J. Bacteriol.">
        <title>Genome sequence and comparative analysis of the solvent-producing bacterium Clostridium acetobutylicum.</title>
        <authorList>
            <person name="Nolling J."/>
            <person name="Breton G."/>
            <person name="Omelchenko M.V."/>
            <person name="Makarova K.S."/>
            <person name="Zeng Q."/>
            <person name="Gibson R."/>
            <person name="Lee H.M."/>
            <person name="Dubois J."/>
            <person name="Qiu D."/>
            <person name="Hitti J."/>
            <person name="Wolf Y.I."/>
            <person name="Tatusov R.L."/>
            <person name="Sabathe F."/>
            <person name="Doucette-Stamm L."/>
            <person name="Soucaille P."/>
            <person name="Daly M.J."/>
            <person name="Bennett G.N."/>
            <person name="Koonin E.V."/>
            <person name="Smith D.R."/>
        </authorList>
    </citation>
    <scope>NUCLEOTIDE SEQUENCE [LARGE SCALE GENOMIC DNA]</scope>
    <source>
        <strain evidence="11">ATCC 824 / DSM 792 / JCM 1419 / LMG 5710 / VKM B-1787</strain>
    </source>
</reference>
<evidence type="ECO:0000256" key="1">
    <source>
        <dbReference type="ARBA" id="ARBA00004651"/>
    </source>
</evidence>
<feature type="transmembrane region" description="Helical" evidence="8">
    <location>
        <begin position="89"/>
        <end position="107"/>
    </location>
</feature>
<evidence type="ECO:0000256" key="2">
    <source>
        <dbReference type="ARBA" id="ARBA00007069"/>
    </source>
</evidence>
<dbReference type="Proteomes" id="UP000000814">
    <property type="component" value="Chromosome"/>
</dbReference>
<dbReference type="GeneID" id="44997499"/>
<feature type="domain" description="ABC transmembrane type-1" evidence="9">
    <location>
        <begin position="15"/>
        <end position="209"/>
    </location>
</feature>
<evidence type="ECO:0000256" key="8">
    <source>
        <dbReference type="RuleBase" id="RU363032"/>
    </source>
</evidence>
<feature type="transmembrane region" description="Helical" evidence="8">
    <location>
        <begin position="20"/>
        <end position="42"/>
    </location>
</feature>
<dbReference type="Pfam" id="PF00528">
    <property type="entry name" value="BPD_transp_1"/>
    <property type="match status" value="1"/>
</dbReference>
<dbReference type="SUPFAM" id="SSF161098">
    <property type="entry name" value="MetI-like"/>
    <property type="match status" value="1"/>
</dbReference>
<dbReference type="Gene3D" id="1.10.3720.10">
    <property type="entry name" value="MetI-like"/>
    <property type="match status" value="1"/>
</dbReference>
<dbReference type="RefSeq" id="WP_010964303.1">
    <property type="nucleotide sequence ID" value="NC_003030.1"/>
</dbReference>
<dbReference type="PANTHER" id="PTHR30450">
    <property type="entry name" value="ABC TRANSPORTER PERMEASE"/>
    <property type="match status" value="1"/>
</dbReference>
<dbReference type="PROSITE" id="PS50928">
    <property type="entry name" value="ABC_TM1"/>
    <property type="match status" value="1"/>
</dbReference>
<sequence>MSTTDILKQILLPSLWETIYMVFVSTLFAIIIGFIPAIILVVTDENGLKPNKIVYKILDFIINMLRSFPFLILMIAIFPFTKLITGKQIGTTAAIVPLTIGAFPFAARVIESSLKEVDTGIIEAAKSFGASNFQIIFKVMIKEAMPSIVLGITLTVINIIGYSAMAGAIGGGGLGAAAMQYGYNMFNTTVMVYTVIILMIIVQILQSLGNFVYKLMVK</sequence>
<dbReference type="GO" id="GO:0048473">
    <property type="term" value="P:D-methionine transmembrane transport"/>
    <property type="evidence" value="ECO:0007669"/>
    <property type="project" value="TreeGrafter"/>
</dbReference>
<dbReference type="CDD" id="cd06261">
    <property type="entry name" value="TM_PBP2"/>
    <property type="match status" value="1"/>
</dbReference>
<evidence type="ECO:0000259" key="9">
    <source>
        <dbReference type="PROSITE" id="PS50928"/>
    </source>
</evidence>
<dbReference type="KEGG" id="cac:CA_C0985"/>